<protein>
    <submittedName>
        <fullName evidence="1">Protein refolding chaperone Spy/CpxP family</fullName>
    </submittedName>
</protein>
<accession>A0ABY1C162</accession>
<dbReference type="Gene3D" id="1.20.120.1490">
    <property type="match status" value="1"/>
</dbReference>
<reference evidence="1 2" key="1">
    <citation type="submission" date="2016-10" db="EMBL/GenBank/DDBJ databases">
        <authorList>
            <person name="Varghese N."/>
            <person name="Submissions S."/>
        </authorList>
    </citation>
    <scope>NUCLEOTIDE SEQUENCE [LARGE SCALE GENOMIC DNA]</scope>
    <source>
        <strain evidence="1 2">DSM 16525</strain>
    </source>
</reference>
<dbReference type="Proteomes" id="UP000183760">
    <property type="component" value="Unassembled WGS sequence"/>
</dbReference>
<keyword evidence="2" id="KW-1185">Reference proteome</keyword>
<comment type="caution">
    <text evidence="1">The sequence shown here is derived from an EMBL/GenBank/DDBJ whole genome shotgun (WGS) entry which is preliminary data.</text>
</comment>
<dbReference type="EMBL" id="FOIB01000002">
    <property type="protein sequence ID" value="SET51231.1"/>
    <property type="molecule type" value="Genomic_DNA"/>
</dbReference>
<organism evidence="1 2">
    <name type="scientific">Myxococcus fulvus</name>
    <dbReference type="NCBI Taxonomy" id="33"/>
    <lineage>
        <taxon>Bacteria</taxon>
        <taxon>Pseudomonadati</taxon>
        <taxon>Myxococcota</taxon>
        <taxon>Myxococcia</taxon>
        <taxon>Myxococcales</taxon>
        <taxon>Cystobacterineae</taxon>
        <taxon>Myxococcaceae</taxon>
        <taxon>Myxococcus</taxon>
    </lineage>
</organism>
<dbReference type="RefSeq" id="WP_082165392.1">
    <property type="nucleotide sequence ID" value="NZ_BJXR01000015.1"/>
</dbReference>
<dbReference type="Pfam" id="PF07813">
    <property type="entry name" value="LTXXQ"/>
    <property type="match status" value="1"/>
</dbReference>
<proteinExistence type="predicted"/>
<name>A0ABY1C162_MYXFU</name>
<dbReference type="InterPro" id="IPR012899">
    <property type="entry name" value="LTXXQ"/>
</dbReference>
<evidence type="ECO:0000313" key="1">
    <source>
        <dbReference type="EMBL" id="SET51231.1"/>
    </source>
</evidence>
<sequence length="149" mass="16557">MMKKLAIASSAVVAVVLLSGFAFRGGHHGWGHNPERIKQVVTWKLNDKLDDLDATEAQRQSIHAVKDRMLEQGAKLAEEQRGVRSEVVGQLESATPDAKRLHALVDERIEALRAFAHQATDAALEVHGTLTPEQRKELATEFRERTGME</sequence>
<evidence type="ECO:0000313" key="2">
    <source>
        <dbReference type="Proteomes" id="UP000183760"/>
    </source>
</evidence>
<gene>
    <name evidence="1" type="ORF">SAMN05443572_102536</name>
</gene>